<feature type="transmembrane region" description="Helical" evidence="2">
    <location>
        <begin position="12"/>
        <end position="32"/>
    </location>
</feature>
<protein>
    <submittedName>
        <fullName evidence="3">Uncharacterized protein</fullName>
    </submittedName>
</protein>
<name>A0A0D0B9Z4_9AGAR</name>
<dbReference type="HOGENOM" id="CLU_2469307_0_0_1"/>
<keyword evidence="2" id="KW-1133">Transmembrane helix</keyword>
<gene>
    <name evidence="3" type="ORF">GYMLUDRAFT_78346</name>
</gene>
<keyword evidence="2" id="KW-0472">Membrane</keyword>
<proteinExistence type="predicted"/>
<sequence>MPFLRYLESWIYFSSVCLLFIFSQILLSNILFTTQQLLVPDISLDPPSRLTPSEHSEIRKPLHLRPLPGAPGYGRSPDATPETISSLL</sequence>
<feature type="region of interest" description="Disordered" evidence="1">
    <location>
        <begin position="48"/>
        <end position="88"/>
    </location>
</feature>
<accession>A0A0D0B9Z4</accession>
<reference evidence="3 4" key="1">
    <citation type="submission" date="2014-04" db="EMBL/GenBank/DDBJ databases">
        <title>Evolutionary Origins and Diversification of the Mycorrhizal Mutualists.</title>
        <authorList>
            <consortium name="DOE Joint Genome Institute"/>
            <consortium name="Mycorrhizal Genomics Consortium"/>
            <person name="Kohler A."/>
            <person name="Kuo A."/>
            <person name="Nagy L.G."/>
            <person name="Floudas D."/>
            <person name="Copeland A."/>
            <person name="Barry K.W."/>
            <person name="Cichocki N."/>
            <person name="Veneault-Fourrey C."/>
            <person name="LaButti K."/>
            <person name="Lindquist E.A."/>
            <person name="Lipzen A."/>
            <person name="Lundell T."/>
            <person name="Morin E."/>
            <person name="Murat C."/>
            <person name="Riley R."/>
            <person name="Ohm R."/>
            <person name="Sun H."/>
            <person name="Tunlid A."/>
            <person name="Henrissat B."/>
            <person name="Grigoriev I.V."/>
            <person name="Hibbett D.S."/>
            <person name="Martin F."/>
        </authorList>
    </citation>
    <scope>NUCLEOTIDE SEQUENCE [LARGE SCALE GENOMIC DNA]</scope>
    <source>
        <strain evidence="3 4">FD-317 M1</strain>
    </source>
</reference>
<keyword evidence="2" id="KW-0812">Transmembrane</keyword>
<dbReference type="AlphaFoldDB" id="A0A0D0B9Z4"/>
<evidence type="ECO:0000256" key="2">
    <source>
        <dbReference type="SAM" id="Phobius"/>
    </source>
</evidence>
<dbReference type="Proteomes" id="UP000053593">
    <property type="component" value="Unassembled WGS sequence"/>
</dbReference>
<keyword evidence="4" id="KW-1185">Reference proteome</keyword>
<evidence type="ECO:0000313" key="4">
    <source>
        <dbReference type="Proteomes" id="UP000053593"/>
    </source>
</evidence>
<evidence type="ECO:0000256" key="1">
    <source>
        <dbReference type="SAM" id="MobiDB-lite"/>
    </source>
</evidence>
<evidence type="ECO:0000313" key="3">
    <source>
        <dbReference type="EMBL" id="KIK51066.1"/>
    </source>
</evidence>
<dbReference type="EMBL" id="KN834874">
    <property type="protein sequence ID" value="KIK51066.1"/>
    <property type="molecule type" value="Genomic_DNA"/>
</dbReference>
<organism evidence="3 4">
    <name type="scientific">Collybiopsis luxurians FD-317 M1</name>
    <dbReference type="NCBI Taxonomy" id="944289"/>
    <lineage>
        <taxon>Eukaryota</taxon>
        <taxon>Fungi</taxon>
        <taxon>Dikarya</taxon>
        <taxon>Basidiomycota</taxon>
        <taxon>Agaricomycotina</taxon>
        <taxon>Agaricomycetes</taxon>
        <taxon>Agaricomycetidae</taxon>
        <taxon>Agaricales</taxon>
        <taxon>Marasmiineae</taxon>
        <taxon>Omphalotaceae</taxon>
        <taxon>Collybiopsis</taxon>
        <taxon>Collybiopsis luxurians</taxon>
    </lineage>
</organism>